<evidence type="ECO:0000256" key="3">
    <source>
        <dbReference type="ARBA" id="ARBA00023004"/>
    </source>
</evidence>
<keyword evidence="1" id="KW-0001">2Fe-2S</keyword>
<proteinExistence type="predicted"/>
<dbReference type="PROSITE" id="PS51296">
    <property type="entry name" value="RIESKE"/>
    <property type="match status" value="1"/>
</dbReference>
<dbReference type="InterPro" id="IPR036922">
    <property type="entry name" value="Rieske_2Fe-2S_sf"/>
</dbReference>
<dbReference type="InterPro" id="IPR017941">
    <property type="entry name" value="Rieske_2Fe-2S"/>
</dbReference>
<feature type="non-terminal residue" evidence="7">
    <location>
        <position position="1"/>
    </location>
</feature>
<feature type="region of interest" description="Disordered" evidence="5">
    <location>
        <begin position="93"/>
        <end position="115"/>
    </location>
</feature>
<dbReference type="Gene3D" id="2.102.10.10">
    <property type="entry name" value="Rieske [2Fe-2S] iron-sulphur domain"/>
    <property type="match status" value="1"/>
</dbReference>
<evidence type="ECO:0000256" key="5">
    <source>
        <dbReference type="SAM" id="MobiDB-lite"/>
    </source>
</evidence>
<evidence type="ECO:0000313" key="8">
    <source>
        <dbReference type="Proteomes" id="UP000567293"/>
    </source>
</evidence>
<organism evidence="7 8">
    <name type="scientific">Candidatus Acidiferrum panamense</name>
    <dbReference type="NCBI Taxonomy" id="2741543"/>
    <lineage>
        <taxon>Bacteria</taxon>
        <taxon>Pseudomonadati</taxon>
        <taxon>Acidobacteriota</taxon>
        <taxon>Terriglobia</taxon>
        <taxon>Candidatus Acidiferrales</taxon>
        <taxon>Candidatus Acidiferrum</taxon>
    </lineage>
</organism>
<dbReference type="PANTHER" id="PTHR21496">
    <property type="entry name" value="FERREDOXIN-RELATED"/>
    <property type="match status" value="1"/>
</dbReference>
<evidence type="ECO:0000256" key="4">
    <source>
        <dbReference type="ARBA" id="ARBA00023014"/>
    </source>
</evidence>
<gene>
    <name evidence="7" type="ORF">HRJ53_14795</name>
</gene>
<comment type="caution">
    <text evidence="7">The sequence shown here is derived from an EMBL/GenBank/DDBJ whole genome shotgun (WGS) entry which is preliminary data.</text>
</comment>
<keyword evidence="3" id="KW-0408">Iron</keyword>
<sequence>LARTPLKSCKAGAIPIAISFKDGQFGAVSNVCNHVGGPLGEGRLDGDYITCPWHGWKFHRRTGVGEPGFEEDRVPAFPVKVESGRVLVNVAAPSRRAKAPHQPHPLSRKPERAPGPVRLAGISTTVMDATNPRFSGSDHLLDRALKSAADLGAETRLIRLNDLKFRACEGYYSKAAQACTWPCSITQMDASDELDRVYEAFVHWADAIIVASPIRWGTASSLYFKMAERMNCVQNQITIANRVLIRNKVAGFIIVGGQDNIQMVAGQMLGFFAELGFIFPQFPFIAHSRGWSHEDMENNVAMVQNSKELADGACMLAKRLLDLAARLIAQDEAPASIERGGRKANPV</sequence>
<dbReference type="Pfam" id="PF03358">
    <property type="entry name" value="FMN_red"/>
    <property type="match status" value="1"/>
</dbReference>
<feature type="domain" description="Rieske" evidence="6">
    <location>
        <begin position="1"/>
        <end position="88"/>
    </location>
</feature>
<dbReference type="Proteomes" id="UP000567293">
    <property type="component" value="Unassembled WGS sequence"/>
</dbReference>
<dbReference type="Gene3D" id="3.40.50.360">
    <property type="match status" value="1"/>
</dbReference>
<keyword evidence="2" id="KW-0479">Metal-binding</keyword>
<dbReference type="AlphaFoldDB" id="A0A7V8SXU2"/>
<dbReference type="GO" id="GO:0046872">
    <property type="term" value="F:metal ion binding"/>
    <property type="evidence" value="ECO:0007669"/>
    <property type="project" value="UniProtKB-KW"/>
</dbReference>
<evidence type="ECO:0000256" key="2">
    <source>
        <dbReference type="ARBA" id="ARBA00022723"/>
    </source>
</evidence>
<evidence type="ECO:0000313" key="7">
    <source>
        <dbReference type="EMBL" id="MBA0086251.1"/>
    </source>
</evidence>
<dbReference type="GO" id="GO:0051537">
    <property type="term" value="F:2 iron, 2 sulfur cluster binding"/>
    <property type="evidence" value="ECO:0007669"/>
    <property type="project" value="UniProtKB-KW"/>
</dbReference>
<dbReference type="GO" id="GO:0016491">
    <property type="term" value="F:oxidoreductase activity"/>
    <property type="evidence" value="ECO:0007669"/>
    <property type="project" value="InterPro"/>
</dbReference>
<evidence type="ECO:0000256" key="1">
    <source>
        <dbReference type="ARBA" id="ARBA00022714"/>
    </source>
</evidence>
<protein>
    <submittedName>
        <fullName evidence="7">NAD(P)H-dependent oxidoreductase</fullName>
    </submittedName>
</protein>
<keyword evidence="4" id="KW-0411">Iron-sulfur</keyword>
<dbReference type="Pfam" id="PF00355">
    <property type="entry name" value="Rieske"/>
    <property type="match status" value="1"/>
</dbReference>
<accession>A0A7V8SXU2</accession>
<evidence type="ECO:0000259" key="6">
    <source>
        <dbReference type="PROSITE" id="PS51296"/>
    </source>
</evidence>
<name>A0A7V8SXU2_9BACT</name>
<keyword evidence="8" id="KW-1185">Reference proteome</keyword>
<dbReference type="PANTHER" id="PTHR21496:SF23">
    <property type="entry name" value="3-PHENYLPROPIONATE_CINNAMIC ACID DIOXYGENASE FERREDOXIN SUBUNIT"/>
    <property type="match status" value="1"/>
</dbReference>
<dbReference type="SUPFAM" id="SSF50022">
    <property type="entry name" value="ISP domain"/>
    <property type="match status" value="1"/>
</dbReference>
<dbReference type="InterPro" id="IPR029039">
    <property type="entry name" value="Flavoprotein-like_sf"/>
</dbReference>
<dbReference type="InterPro" id="IPR005025">
    <property type="entry name" value="FMN_Rdtase-like_dom"/>
</dbReference>
<dbReference type="EMBL" id="JACDQQ010001417">
    <property type="protein sequence ID" value="MBA0086251.1"/>
    <property type="molecule type" value="Genomic_DNA"/>
</dbReference>
<dbReference type="SUPFAM" id="SSF52218">
    <property type="entry name" value="Flavoproteins"/>
    <property type="match status" value="1"/>
</dbReference>
<reference evidence="7" key="1">
    <citation type="submission" date="2020-06" db="EMBL/GenBank/DDBJ databases">
        <title>Legume-microbial interactions unlock mineral nutrients during tropical forest succession.</title>
        <authorList>
            <person name="Epihov D.Z."/>
        </authorList>
    </citation>
    <scope>NUCLEOTIDE SEQUENCE [LARGE SCALE GENOMIC DNA]</scope>
    <source>
        <strain evidence="7">Pan2503</strain>
    </source>
</reference>